<feature type="transmembrane region" description="Helical" evidence="8">
    <location>
        <begin position="179"/>
        <end position="200"/>
    </location>
</feature>
<keyword evidence="4 8" id="KW-0812">Transmembrane</keyword>
<feature type="transmembrane region" description="Helical" evidence="8">
    <location>
        <begin position="140"/>
        <end position="159"/>
    </location>
</feature>
<keyword evidence="6 8" id="KW-0472">Membrane</keyword>
<feature type="transmembrane region" description="Helical" evidence="8">
    <location>
        <begin position="969"/>
        <end position="991"/>
    </location>
</feature>
<feature type="transmembrane region" description="Helical" evidence="8">
    <location>
        <begin position="787"/>
        <end position="807"/>
    </location>
</feature>
<feature type="region of interest" description="Disordered" evidence="7">
    <location>
        <begin position="524"/>
        <end position="543"/>
    </location>
</feature>
<feature type="domain" description="Sodium/calcium exchanger membrane region" evidence="9">
    <location>
        <begin position="115"/>
        <end position="255"/>
    </location>
</feature>
<feature type="transmembrane region" description="Helical" evidence="8">
    <location>
        <begin position="998"/>
        <end position="1016"/>
    </location>
</feature>
<dbReference type="GO" id="GO:0016020">
    <property type="term" value="C:membrane"/>
    <property type="evidence" value="ECO:0007669"/>
    <property type="project" value="UniProtKB-SubCell"/>
</dbReference>
<reference evidence="10 11" key="1">
    <citation type="journal article" date="2018" name="BMC Genomics">
        <title>Comparative genome analyses reveal sequence features reflecting distinct modes of host-adaptation between dicot and monocot powdery mildew.</title>
        <authorList>
            <person name="Wu Y."/>
            <person name="Ma X."/>
            <person name="Pan Z."/>
            <person name="Kale S.D."/>
            <person name="Song Y."/>
            <person name="King H."/>
            <person name="Zhang Q."/>
            <person name="Presley C."/>
            <person name="Deng X."/>
            <person name="Wei C.I."/>
            <person name="Xiao S."/>
        </authorList>
    </citation>
    <scope>NUCLEOTIDE SEQUENCE [LARGE SCALE GENOMIC DNA]</scope>
    <source>
        <strain evidence="10">UCSC1</strain>
    </source>
</reference>
<feature type="region of interest" description="Disordered" evidence="7">
    <location>
        <begin position="401"/>
        <end position="424"/>
    </location>
</feature>
<feature type="transmembrane region" description="Helical" evidence="8">
    <location>
        <begin position="108"/>
        <end position="128"/>
    </location>
</feature>
<organism evidence="10 11">
    <name type="scientific">Golovinomyces cichoracearum</name>
    <dbReference type="NCBI Taxonomy" id="62708"/>
    <lineage>
        <taxon>Eukaryota</taxon>
        <taxon>Fungi</taxon>
        <taxon>Dikarya</taxon>
        <taxon>Ascomycota</taxon>
        <taxon>Pezizomycotina</taxon>
        <taxon>Leotiomycetes</taxon>
        <taxon>Erysiphales</taxon>
        <taxon>Erysiphaceae</taxon>
        <taxon>Golovinomyces</taxon>
    </lineage>
</organism>
<feature type="transmembrane region" description="Helical" evidence="8">
    <location>
        <begin position="819"/>
        <end position="836"/>
    </location>
</feature>
<evidence type="ECO:0000256" key="5">
    <source>
        <dbReference type="ARBA" id="ARBA00022989"/>
    </source>
</evidence>
<dbReference type="InterPro" id="IPR051359">
    <property type="entry name" value="CaCA_antiporter"/>
</dbReference>
<accession>A0A420HWI2</accession>
<feature type="region of interest" description="Disordered" evidence="7">
    <location>
        <begin position="448"/>
        <end position="467"/>
    </location>
</feature>
<feature type="transmembrane region" description="Helical" evidence="8">
    <location>
        <begin position="848"/>
        <end position="866"/>
    </location>
</feature>
<evidence type="ECO:0000259" key="9">
    <source>
        <dbReference type="Pfam" id="PF01699"/>
    </source>
</evidence>
<comment type="caution">
    <text evidence="10">The sequence shown here is derived from an EMBL/GenBank/DDBJ whole genome shotgun (WGS) entry which is preliminary data.</text>
</comment>
<evidence type="ECO:0000313" key="11">
    <source>
        <dbReference type="Proteomes" id="UP000285405"/>
    </source>
</evidence>
<evidence type="ECO:0000256" key="8">
    <source>
        <dbReference type="SAM" id="Phobius"/>
    </source>
</evidence>
<dbReference type="GO" id="GO:0008324">
    <property type="term" value="F:monoatomic cation transmembrane transporter activity"/>
    <property type="evidence" value="ECO:0007669"/>
    <property type="project" value="TreeGrafter"/>
</dbReference>
<protein>
    <submittedName>
        <fullName evidence="10">Putative sodium calcium exchanger protein</fullName>
    </submittedName>
</protein>
<dbReference type="GO" id="GO:0006874">
    <property type="term" value="P:intracellular calcium ion homeostasis"/>
    <property type="evidence" value="ECO:0007669"/>
    <property type="project" value="TreeGrafter"/>
</dbReference>
<feature type="transmembrane region" description="Helical" evidence="8">
    <location>
        <begin position="910"/>
        <end position="938"/>
    </location>
</feature>
<feature type="transmembrane region" description="Helical" evidence="8">
    <location>
        <begin position="21"/>
        <end position="41"/>
    </location>
</feature>
<dbReference type="Pfam" id="PF01699">
    <property type="entry name" value="Na_Ca_ex"/>
    <property type="match status" value="2"/>
</dbReference>
<gene>
    <name evidence="10" type="ORF">GcC1_153001</name>
</gene>
<dbReference type="Gene3D" id="1.20.1420.30">
    <property type="entry name" value="NCX, central ion-binding region"/>
    <property type="match status" value="2"/>
</dbReference>
<feature type="domain" description="Sodium/calcium exchanger membrane region" evidence="9">
    <location>
        <begin position="852"/>
        <end position="1014"/>
    </location>
</feature>
<keyword evidence="3" id="KW-0813">Transport</keyword>
<dbReference type="EMBL" id="MCBR01015339">
    <property type="protein sequence ID" value="RKF61756.1"/>
    <property type="molecule type" value="Genomic_DNA"/>
</dbReference>
<evidence type="ECO:0000256" key="3">
    <source>
        <dbReference type="ARBA" id="ARBA00022448"/>
    </source>
</evidence>
<evidence type="ECO:0000256" key="2">
    <source>
        <dbReference type="ARBA" id="ARBA00008170"/>
    </source>
</evidence>
<feature type="transmembrane region" description="Helical" evidence="8">
    <location>
        <begin position="212"/>
        <end position="231"/>
    </location>
</feature>
<evidence type="ECO:0000313" key="10">
    <source>
        <dbReference type="EMBL" id="RKF61756.1"/>
    </source>
</evidence>
<keyword evidence="5 8" id="KW-1133">Transmembrane helix</keyword>
<evidence type="ECO:0000256" key="6">
    <source>
        <dbReference type="ARBA" id="ARBA00023136"/>
    </source>
</evidence>
<feature type="compositionally biased region" description="Polar residues" evidence="7">
    <location>
        <begin position="448"/>
        <end position="466"/>
    </location>
</feature>
<evidence type="ECO:0000256" key="1">
    <source>
        <dbReference type="ARBA" id="ARBA00004141"/>
    </source>
</evidence>
<dbReference type="PANTHER" id="PTHR12266">
    <property type="entry name" value="NA+/CA2+ K+ INDEPENDENT EXCHANGER"/>
    <property type="match status" value="1"/>
</dbReference>
<dbReference type="OrthoDB" id="407410at2759"/>
<dbReference type="AlphaFoldDB" id="A0A420HWI2"/>
<feature type="transmembrane region" description="Helical" evidence="8">
    <location>
        <begin position="872"/>
        <end position="898"/>
    </location>
</feature>
<feature type="region of interest" description="Disordered" evidence="7">
    <location>
        <begin position="481"/>
        <end position="513"/>
    </location>
</feature>
<comment type="subcellular location">
    <subcellularLocation>
        <location evidence="1">Membrane</location>
        <topology evidence="1">Multi-pass membrane protein</topology>
    </subcellularLocation>
</comment>
<dbReference type="PANTHER" id="PTHR12266:SF0">
    <property type="entry name" value="MITOCHONDRIAL SODIUM_CALCIUM EXCHANGER PROTEIN"/>
    <property type="match status" value="1"/>
</dbReference>
<evidence type="ECO:0000256" key="4">
    <source>
        <dbReference type="ARBA" id="ARBA00022692"/>
    </source>
</evidence>
<dbReference type="Proteomes" id="UP000285405">
    <property type="component" value="Unassembled WGS sequence"/>
</dbReference>
<evidence type="ECO:0000256" key="7">
    <source>
        <dbReference type="SAM" id="MobiDB-lite"/>
    </source>
</evidence>
<comment type="similarity">
    <text evidence="2">Belongs to the Ca(2+):cation antiporter (CaCA) (TC 2.A.19) family.</text>
</comment>
<dbReference type="InterPro" id="IPR004837">
    <property type="entry name" value="NaCa_Exmemb"/>
</dbReference>
<sequence>MQLTCSHKAHKRRKILRKFNSQTFTLIFICLIGLITIILVTCHYKTAPEVSFSKQIGKLPLNKRDKACRLVHHVQDKCAYIKANCPDEEAGLVSYLSLYYCYLPNTHIVALGILSLWLALLFTTIGIAASDFFCINLNTIASKLGMSEGIAGTTFLAFGNGSPDVFSTFAAMNSKSGSLAVGELIGAAGFITTVVVGSMALAREFRVGRKILVRDVGFFIVAVCLTILFLADGTLHLWEFCVMVGYYLLYVVVVVVWHWHFEIRKKRRENETIAFGPGSVIGNEEIGIQEDETYDEDNPSRERYQRDVEDLNTLEQRSFPGLISYAGDEDNSNHDKSHEIRLAAEVASNMRVTRPTGSRRNTITPIRPSLVGALEFRSGFASFIERSRQANGPQIHVLGYSDDATPMEPSGERDSGEANLGSDASPVKSRVLISNDVAIIKTVESDTTHNSNTLNVETSKTGSYFSKNPELLDDRACLFSAPQSSSRKRSKTVRVNSSHSGYPRRRQKSETPAVLENDSLAGQHLTASPSKNSDEPLETTNDLCNDSLLGAQHLQVQTRTLQNSSHSRRSSISPFPAYIELQNERSIRDSKTPSLVSPSLNRMPELNIPDHGSAFLEAPVNWWPNQYFPNFYTVCCTLFPTLCTWGQKSVWDKFVSVISAPSIFLLAITLPVVESDAPEEPQGITELELFLESNASSRMPSRRGLTNEFSLDIQPEWLAHRRTLDSQGNSSSLHLSHGPYLQNAYGVEEYLQKSNSASLHVSECNLDRDLLTHSNIDYDSFEGWNRWLVSIQIFAAPIFLIFILWANSAERNYYTLNKMILYSLVGSLIAYFTLVLTTSPYRVPKYRFMLCFLGFFVSIGWISTIANEVVGVLKAIGVILDISDAILGLTIFAVGSSLGDLVADITIARLGFPVMALSACFGGPMLNILLGIGLSGIYVTVSEANSKHIENPGNGIKYRPYEIEVSNTLMISAVTLLITLVGILIAVPLHGWVMKRRIGWGLIILWSISTVANIGLEVSSVVVSFNMAFKSFCENIF</sequence>
<dbReference type="InterPro" id="IPR044880">
    <property type="entry name" value="NCX_ion-bd_dom_sf"/>
</dbReference>
<feature type="transmembrane region" description="Helical" evidence="8">
    <location>
        <begin position="237"/>
        <end position="259"/>
    </location>
</feature>
<name>A0A420HWI2_9PEZI</name>
<proteinExistence type="inferred from homology"/>